<keyword evidence="1" id="KW-0479">Metal-binding</keyword>
<dbReference type="Gene3D" id="1.10.640.10">
    <property type="entry name" value="Haem peroxidase domain superfamily, animal type"/>
    <property type="match status" value="1"/>
</dbReference>
<dbReference type="GO" id="GO:0020037">
    <property type="term" value="F:heme binding"/>
    <property type="evidence" value="ECO:0007669"/>
    <property type="project" value="InterPro"/>
</dbReference>
<evidence type="ECO:0000256" key="2">
    <source>
        <dbReference type="ARBA" id="ARBA00022964"/>
    </source>
</evidence>
<dbReference type="GO" id="GO:0051213">
    <property type="term" value="F:dioxygenase activity"/>
    <property type="evidence" value="ECO:0007669"/>
    <property type="project" value="UniProtKB-KW"/>
</dbReference>
<proteinExistence type="predicted"/>
<dbReference type="InterPro" id="IPR037120">
    <property type="entry name" value="Haem_peroxidase_sf_animal"/>
</dbReference>
<evidence type="ECO:0000313" key="5">
    <source>
        <dbReference type="EMBL" id="ORX48039.1"/>
    </source>
</evidence>
<reference evidence="5 6" key="1">
    <citation type="submission" date="2016-07" db="EMBL/GenBank/DDBJ databases">
        <title>Pervasive Adenine N6-methylation of Active Genes in Fungi.</title>
        <authorList>
            <consortium name="DOE Joint Genome Institute"/>
            <person name="Mondo S.J."/>
            <person name="Dannebaum R.O."/>
            <person name="Kuo R.C."/>
            <person name="Labutti K."/>
            <person name="Haridas S."/>
            <person name="Kuo A."/>
            <person name="Salamov A."/>
            <person name="Ahrendt S.R."/>
            <person name="Lipzen A."/>
            <person name="Sullivan W."/>
            <person name="Andreopoulos W.B."/>
            <person name="Clum A."/>
            <person name="Lindquist E."/>
            <person name="Daum C."/>
            <person name="Ramamoorthy G.K."/>
            <person name="Gryganskyi A."/>
            <person name="Culley D."/>
            <person name="Magnuson J.K."/>
            <person name="James T.Y."/>
            <person name="O'Malley M.A."/>
            <person name="Stajich J.E."/>
            <person name="Spatafora J.W."/>
            <person name="Visel A."/>
            <person name="Grigoriev I.V."/>
        </authorList>
    </citation>
    <scope>NUCLEOTIDE SEQUENCE [LARGE SCALE GENOMIC DNA]</scope>
    <source>
        <strain evidence="5 6">NRRL 3301</strain>
    </source>
</reference>
<dbReference type="InterPro" id="IPR019791">
    <property type="entry name" value="Haem_peroxidase_animal"/>
</dbReference>
<accession>A0A1X2G8W4</accession>
<keyword evidence="6" id="KW-1185">Reference proteome</keyword>
<name>A0A1X2G8W4_9FUNG</name>
<keyword evidence="3" id="KW-0560">Oxidoreductase</keyword>
<dbReference type="GO" id="GO:0006631">
    <property type="term" value="P:fatty acid metabolic process"/>
    <property type="evidence" value="ECO:0007669"/>
    <property type="project" value="UniProtKB-ARBA"/>
</dbReference>
<dbReference type="PROSITE" id="PS50292">
    <property type="entry name" value="PEROXIDASE_3"/>
    <property type="match status" value="1"/>
</dbReference>
<dbReference type="GO" id="GO:0004601">
    <property type="term" value="F:peroxidase activity"/>
    <property type="evidence" value="ECO:0007669"/>
    <property type="project" value="UniProtKB-KW"/>
</dbReference>
<keyword evidence="2" id="KW-0223">Dioxygenase</keyword>
<evidence type="ECO:0000256" key="4">
    <source>
        <dbReference type="ARBA" id="ARBA00023004"/>
    </source>
</evidence>
<dbReference type="InterPro" id="IPR010255">
    <property type="entry name" value="Haem_peroxidase_sf"/>
</dbReference>
<keyword evidence="5" id="KW-0575">Peroxidase</keyword>
<evidence type="ECO:0000256" key="1">
    <source>
        <dbReference type="ARBA" id="ARBA00022723"/>
    </source>
</evidence>
<dbReference type="PANTHER" id="PTHR11903:SF37">
    <property type="entry name" value="PSI-PRODUCING OXYGENASE A"/>
    <property type="match status" value="1"/>
</dbReference>
<dbReference type="EMBL" id="MCGT01000031">
    <property type="protein sequence ID" value="ORX48039.1"/>
    <property type="molecule type" value="Genomic_DNA"/>
</dbReference>
<dbReference type="PANTHER" id="PTHR11903">
    <property type="entry name" value="PROSTAGLANDIN G/H SYNTHASE"/>
    <property type="match status" value="1"/>
</dbReference>
<gene>
    <name evidence="5" type="ORF">DM01DRAFT_1338873</name>
</gene>
<comment type="caution">
    <text evidence="5">The sequence shown here is derived from an EMBL/GenBank/DDBJ whole genome shotgun (WGS) entry which is preliminary data.</text>
</comment>
<dbReference type="SUPFAM" id="SSF48113">
    <property type="entry name" value="Heme-dependent peroxidases"/>
    <property type="match status" value="1"/>
</dbReference>
<dbReference type="Pfam" id="PF03098">
    <property type="entry name" value="An_peroxidase"/>
    <property type="match status" value="2"/>
</dbReference>
<dbReference type="GO" id="GO:0046872">
    <property type="term" value="F:metal ion binding"/>
    <property type="evidence" value="ECO:0007669"/>
    <property type="project" value="UniProtKB-KW"/>
</dbReference>
<evidence type="ECO:0000313" key="6">
    <source>
        <dbReference type="Proteomes" id="UP000242146"/>
    </source>
</evidence>
<dbReference type="Proteomes" id="UP000242146">
    <property type="component" value="Unassembled WGS sequence"/>
</dbReference>
<dbReference type="AlphaFoldDB" id="A0A1X2G8W4"/>
<organism evidence="5 6">
    <name type="scientific">Hesseltinella vesiculosa</name>
    <dbReference type="NCBI Taxonomy" id="101127"/>
    <lineage>
        <taxon>Eukaryota</taxon>
        <taxon>Fungi</taxon>
        <taxon>Fungi incertae sedis</taxon>
        <taxon>Mucoromycota</taxon>
        <taxon>Mucoromycotina</taxon>
        <taxon>Mucoromycetes</taxon>
        <taxon>Mucorales</taxon>
        <taxon>Cunninghamellaceae</taxon>
        <taxon>Hesseltinella</taxon>
    </lineage>
</organism>
<sequence length="704" mass="78994">MLTLKGNTVPTNNEKRGLFSNEERFKISRYISDIETESGLDGLINTLKDLTVHFRQGKSDKAGKKKRNTFFHLAPTPSSEPTGLAWTAQAFVKNIEALFGITPERTSAMKEVLTLPLKQQEVLFGALVERLLSKNAPTNDRNNTFEAVMNILGNLGPEKKDLVAAVTMPLIQNFYDDIKKPYINYVGKQFRSADGSGNSVAIPNVGKAGNNYVRTVSSTELVNENLPTPQQVFDRLLKRPDNEFVPHQNGINMFLFYLAIIITHDLFYTDGKDSQRNLTTSYLDLSLLYGFNREDQESVRQMKQGLLNPDQWFDKRLVVQPPGVATLLILFSRNHNYIAKNLLEKNENERFSFGPDRRLKTEKDQDEELFQTARLVNNACYVNVIIHDYVRTILGTTQDSDFVLDPFSIPSFPVNGNEVSIEFNIIYRWHAALGQKDADWLANVMQTLGEALKYKASSTDASAQQQPAKEPSAGTDQGIFSTLLPAYNDHFTKATPEELAKGLPLFGAHRNTDTGAFSDHDLATILRDGYQQVASEIGNGLATPAAFAHIEYAGIKQARDLGVCYFNEFRKYLHLLPLTSFEDFSEKPEVQQALKDLYGTPDKVELYAGAMVERSKVTGLRLPYTMGRAILSDAVNLLRNDRILTQELRPANLTNWGYQYSQGEASQHGRILPRMIQTLLPNANPDGSPAFTNDELKNLFVVPS</sequence>
<dbReference type="OrthoDB" id="823504at2759"/>
<keyword evidence="4" id="KW-0408">Iron</keyword>
<protein>
    <submittedName>
        <fullName evidence="5">Heme peroxidase</fullName>
    </submittedName>
</protein>
<dbReference type="STRING" id="101127.A0A1X2G8W4"/>
<dbReference type="InterPro" id="IPR050783">
    <property type="entry name" value="Oxylipin_biosynth_metab"/>
</dbReference>
<evidence type="ECO:0000256" key="3">
    <source>
        <dbReference type="ARBA" id="ARBA00023002"/>
    </source>
</evidence>
<dbReference type="GO" id="GO:0006979">
    <property type="term" value="P:response to oxidative stress"/>
    <property type="evidence" value="ECO:0007669"/>
    <property type="project" value="InterPro"/>
</dbReference>